<dbReference type="GO" id="GO:0016020">
    <property type="term" value="C:membrane"/>
    <property type="evidence" value="ECO:0007669"/>
    <property type="project" value="InterPro"/>
</dbReference>
<feature type="non-terminal residue" evidence="3">
    <location>
        <position position="162"/>
    </location>
</feature>
<dbReference type="Pfam" id="PF07686">
    <property type="entry name" value="V-set"/>
    <property type="match status" value="1"/>
</dbReference>
<dbReference type="GO" id="GO:0038023">
    <property type="term" value="F:signaling receptor activity"/>
    <property type="evidence" value="ECO:0007669"/>
    <property type="project" value="InterPro"/>
</dbReference>
<keyword evidence="1" id="KW-0812">Transmembrane</keyword>
<dbReference type="Proteomes" id="UP000727407">
    <property type="component" value="Unassembled WGS sequence"/>
</dbReference>
<keyword evidence="3" id="KW-0808">Transferase</keyword>
<gene>
    <name evidence="3" type="ORF">DAT39_013337</name>
</gene>
<dbReference type="AlphaFoldDB" id="A0A8J4X163"/>
<dbReference type="InterPro" id="IPR013783">
    <property type="entry name" value="Ig-like_fold"/>
</dbReference>
<evidence type="ECO:0000259" key="2">
    <source>
        <dbReference type="Pfam" id="PF07686"/>
    </source>
</evidence>
<feature type="transmembrane region" description="Helical" evidence="1">
    <location>
        <begin position="138"/>
        <end position="160"/>
    </location>
</feature>
<dbReference type="Gene3D" id="2.60.40.10">
    <property type="entry name" value="Immunoglobulins"/>
    <property type="match status" value="1"/>
</dbReference>
<proteinExistence type="predicted"/>
<evidence type="ECO:0000313" key="3">
    <source>
        <dbReference type="EMBL" id="KAF5896971.1"/>
    </source>
</evidence>
<dbReference type="SUPFAM" id="SSF48726">
    <property type="entry name" value="Immunoglobulin"/>
    <property type="match status" value="1"/>
</dbReference>
<dbReference type="InterPro" id="IPR013106">
    <property type="entry name" value="Ig_V-set"/>
</dbReference>
<dbReference type="EMBL" id="QNUK01000254">
    <property type="protein sequence ID" value="KAF5896971.1"/>
    <property type="molecule type" value="Genomic_DNA"/>
</dbReference>
<protein>
    <submittedName>
        <fullName evidence="3">Nicotinamide riboside kinase 1 isoform X1</fullName>
    </submittedName>
</protein>
<dbReference type="OrthoDB" id="8436389at2759"/>
<comment type="caution">
    <text evidence="3">The sequence shown here is derived from an EMBL/GenBank/DDBJ whole genome shotgun (WGS) entry which is preliminary data.</text>
</comment>
<feature type="non-terminal residue" evidence="3">
    <location>
        <position position="1"/>
    </location>
</feature>
<keyword evidence="1" id="KW-0472">Membrane</keyword>
<dbReference type="PANTHER" id="PTHR15343:SF0">
    <property type="entry name" value="T-CELL ANTIGEN CD7"/>
    <property type="match status" value="1"/>
</dbReference>
<dbReference type="PANTHER" id="PTHR15343">
    <property type="entry name" value="CD7"/>
    <property type="match status" value="1"/>
</dbReference>
<sequence>SEREKNSIQLNQGQTFTMKCQTADNKKDNFSLFARHPGKDIMVFYDKNTNSFTIEEQYRERVSISGSIQKITMELKDLQLKDSGLYLGQYSKFNLEKNVEEEEEGCAILLHVKEVNKMAATEKVKTGAGASALSEPQILVFALTACTLVIVFGLMLWVCIPK</sequence>
<dbReference type="InterPro" id="IPR039090">
    <property type="entry name" value="CD7"/>
</dbReference>
<keyword evidence="3" id="KW-0418">Kinase</keyword>
<dbReference type="GO" id="GO:0016301">
    <property type="term" value="F:kinase activity"/>
    <property type="evidence" value="ECO:0007669"/>
    <property type="project" value="UniProtKB-KW"/>
</dbReference>
<keyword evidence="4" id="KW-1185">Reference proteome</keyword>
<name>A0A8J4X163_CLAMG</name>
<accession>A0A8J4X163</accession>
<reference evidence="3" key="1">
    <citation type="submission" date="2020-07" db="EMBL/GenBank/DDBJ databases">
        <title>Clarias magur genome sequencing, assembly and annotation.</title>
        <authorList>
            <person name="Kushwaha B."/>
            <person name="Kumar R."/>
            <person name="Das P."/>
            <person name="Joshi C.G."/>
            <person name="Kumar D."/>
            <person name="Nagpure N.S."/>
            <person name="Pandey M."/>
            <person name="Agarwal S."/>
            <person name="Srivastava S."/>
            <person name="Singh M."/>
            <person name="Sahoo L."/>
            <person name="Jayasankar P."/>
            <person name="Meher P.K."/>
            <person name="Koringa P.G."/>
            <person name="Iquebal M.A."/>
            <person name="Das S.P."/>
            <person name="Bit A."/>
            <person name="Patnaik S."/>
            <person name="Patel N."/>
            <person name="Shah T.M."/>
            <person name="Hinsu A."/>
            <person name="Jena J.K."/>
        </authorList>
    </citation>
    <scope>NUCLEOTIDE SEQUENCE</scope>
    <source>
        <strain evidence="3">CIFAMagur01</strain>
        <tissue evidence="3">Testis</tissue>
    </source>
</reference>
<evidence type="ECO:0000313" key="4">
    <source>
        <dbReference type="Proteomes" id="UP000727407"/>
    </source>
</evidence>
<dbReference type="InterPro" id="IPR036179">
    <property type="entry name" value="Ig-like_dom_sf"/>
</dbReference>
<feature type="domain" description="Immunoglobulin V-set" evidence="2">
    <location>
        <begin position="6"/>
        <end position="87"/>
    </location>
</feature>
<evidence type="ECO:0000256" key="1">
    <source>
        <dbReference type="SAM" id="Phobius"/>
    </source>
</evidence>
<dbReference type="GO" id="GO:0002250">
    <property type="term" value="P:adaptive immune response"/>
    <property type="evidence" value="ECO:0007669"/>
    <property type="project" value="InterPro"/>
</dbReference>
<keyword evidence="1" id="KW-1133">Transmembrane helix</keyword>
<organism evidence="3 4">
    <name type="scientific">Clarias magur</name>
    <name type="common">Asian catfish</name>
    <name type="synonym">Macropteronotus magur</name>
    <dbReference type="NCBI Taxonomy" id="1594786"/>
    <lineage>
        <taxon>Eukaryota</taxon>
        <taxon>Metazoa</taxon>
        <taxon>Chordata</taxon>
        <taxon>Craniata</taxon>
        <taxon>Vertebrata</taxon>
        <taxon>Euteleostomi</taxon>
        <taxon>Actinopterygii</taxon>
        <taxon>Neopterygii</taxon>
        <taxon>Teleostei</taxon>
        <taxon>Ostariophysi</taxon>
        <taxon>Siluriformes</taxon>
        <taxon>Clariidae</taxon>
        <taxon>Clarias</taxon>
    </lineage>
</organism>